<protein>
    <submittedName>
        <fullName evidence="2">Uncharacterized protein</fullName>
    </submittedName>
</protein>
<keyword evidence="1" id="KW-0812">Transmembrane</keyword>
<dbReference type="RefSeq" id="WP_038081751.1">
    <property type="nucleotide sequence ID" value="NZ_JHEG04000001.1"/>
</dbReference>
<evidence type="ECO:0000256" key="1">
    <source>
        <dbReference type="SAM" id="Phobius"/>
    </source>
</evidence>
<comment type="caution">
    <text evidence="2">The sequence shown here is derived from an EMBL/GenBank/DDBJ whole genome shotgun (WGS) entry which is preliminary data.</text>
</comment>
<dbReference type="AlphaFoldDB" id="A0A8S9T5Y5"/>
<accession>A0A8S9T5Y5</accession>
<evidence type="ECO:0000313" key="2">
    <source>
        <dbReference type="EMBL" id="KAF3887860.1"/>
    </source>
</evidence>
<reference evidence="2" key="2">
    <citation type="submission" date="2019-11" db="EMBL/GenBank/DDBJ databases">
        <title>Improved Assembly of Tolypothrix boutellei genome.</title>
        <authorList>
            <person name="Sarangi A.N."/>
            <person name="Mukherjee M."/>
            <person name="Ghosh S."/>
            <person name="Singh D."/>
            <person name="Das A."/>
            <person name="Kant S."/>
            <person name="Prusty A."/>
            <person name="Tripathy S."/>
        </authorList>
    </citation>
    <scope>NUCLEOTIDE SEQUENCE</scope>
    <source>
        <strain evidence="2">VB521301</strain>
    </source>
</reference>
<organism evidence="2 3">
    <name type="scientific">Tolypothrix bouteillei VB521301</name>
    <dbReference type="NCBI Taxonomy" id="1479485"/>
    <lineage>
        <taxon>Bacteria</taxon>
        <taxon>Bacillati</taxon>
        <taxon>Cyanobacteriota</taxon>
        <taxon>Cyanophyceae</taxon>
        <taxon>Nostocales</taxon>
        <taxon>Tolypothrichaceae</taxon>
        <taxon>Tolypothrix</taxon>
    </lineage>
</organism>
<reference evidence="2" key="1">
    <citation type="journal article" date="2015" name="Genome Announc.">
        <title>Draft Genome Sequence of Tolypothrix boutellei Strain VB521301.</title>
        <authorList>
            <person name="Chandrababunaidu M.M."/>
            <person name="Singh D."/>
            <person name="Sen D."/>
            <person name="Bhan S."/>
            <person name="Das S."/>
            <person name="Gupta A."/>
            <person name="Adhikary S.P."/>
            <person name="Tripathy S."/>
        </authorList>
    </citation>
    <scope>NUCLEOTIDE SEQUENCE</scope>
    <source>
        <strain evidence="2">VB521301</strain>
    </source>
</reference>
<dbReference type="EMBL" id="JHEG04000001">
    <property type="protein sequence ID" value="KAF3887860.1"/>
    <property type="molecule type" value="Genomic_DNA"/>
</dbReference>
<sequence>MPVTVDTQRTGRFVHWWPYVALGASALVFLSLITAPFFKQTLVRKDVQVKQEEPFKIKSLQLAPQLIGALRVDVNAIVPDNRWVTYEIQLLDKQGKVLASGIKEAWKESGFWSEDGETGTWSEEDLTAGLDVRAKKNEEVTLALAVLGYGETSGKELAEAVPFTMTVENGVIDTRHLWPGLIWSTFFSVMALFATRRIGKKAITAKILDSDPNGRETVGGANRLVRVNVDIQSDETSPPELEVNLSINDAYGEQVYAGSFPVKLSFTKEKGKITKVTGKLQKFFILNERASYGFHVEVFPDEPVDRTSLIVRDGARTLKPVEVIHISANTATSDK</sequence>
<evidence type="ECO:0000313" key="3">
    <source>
        <dbReference type="Proteomes" id="UP000029738"/>
    </source>
</evidence>
<gene>
    <name evidence="2" type="ORF">DA73_0400021970</name>
</gene>
<feature type="transmembrane region" description="Helical" evidence="1">
    <location>
        <begin position="16"/>
        <end position="38"/>
    </location>
</feature>
<name>A0A8S9T5Y5_9CYAN</name>
<keyword evidence="1" id="KW-1133">Transmembrane helix</keyword>
<keyword evidence="3" id="KW-1185">Reference proteome</keyword>
<keyword evidence="1" id="KW-0472">Membrane</keyword>
<proteinExistence type="predicted"/>
<dbReference type="Proteomes" id="UP000029738">
    <property type="component" value="Unassembled WGS sequence"/>
</dbReference>